<feature type="compositionally biased region" description="Low complexity" evidence="1">
    <location>
        <begin position="42"/>
        <end position="58"/>
    </location>
</feature>
<feature type="compositionally biased region" description="Basic and acidic residues" evidence="1">
    <location>
        <begin position="59"/>
        <end position="76"/>
    </location>
</feature>
<sequence>RERDLPTGVSDFPGNLHLLGGAFVELLQAARQLPLDRRRLQRPPGATAVHPVVPVGAAAERRAEDVVPEDRRREPRAACPHPGPSPHAAAHATAHAAERAGRAEELREDVLRVARVEPEHVGPVAAGGEERRASRAGPAGARRRDLPLEPLLAVLVVHRSLLRVAQHLRRHPAQAQTQTPWKRHVIAQFSKKTNPLRNRSLSGCLPRTPRRSA</sequence>
<reference evidence="3" key="1">
    <citation type="journal article" date="2005" name="Nature">
        <title>The map-based sequence of the rice genome.</title>
        <authorList>
            <consortium name="International rice genome sequencing project (IRGSP)"/>
            <person name="Matsumoto T."/>
            <person name="Wu J."/>
            <person name="Kanamori H."/>
            <person name="Katayose Y."/>
            <person name="Fujisawa M."/>
            <person name="Namiki N."/>
            <person name="Mizuno H."/>
            <person name="Yamamoto K."/>
            <person name="Antonio B.A."/>
            <person name="Baba T."/>
            <person name="Sakata K."/>
            <person name="Nagamura Y."/>
            <person name="Aoki H."/>
            <person name="Arikawa K."/>
            <person name="Arita K."/>
            <person name="Bito T."/>
            <person name="Chiden Y."/>
            <person name="Fujitsuka N."/>
            <person name="Fukunaka R."/>
            <person name="Hamada M."/>
            <person name="Harada C."/>
            <person name="Hayashi A."/>
            <person name="Hijishita S."/>
            <person name="Honda M."/>
            <person name="Hosokawa S."/>
            <person name="Ichikawa Y."/>
            <person name="Idonuma A."/>
            <person name="Iijima M."/>
            <person name="Ikeda M."/>
            <person name="Ikeno M."/>
            <person name="Ito K."/>
            <person name="Ito S."/>
            <person name="Ito T."/>
            <person name="Ito Y."/>
            <person name="Ito Y."/>
            <person name="Iwabuchi A."/>
            <person name="Kamiya K."/>
            <person name="Karasawa W."/>
            <person name="Kurita K."/>
            <person name="Katagiri S."/>
            <person name="Kikuta A."/>
            <person name="Kobayashi H."/>
            <person name="Kobayashi N."/>
            <person name="Machita K."/>
            <person name="Maehara T."/>
            <person name="Masukawa M."/>
            <person name="Mizubayashi T."/>
            <person name="Mukai Y."/>
            <person name="Nagasaki H."/>
            <person name="Nagata Y."/>
            <person name="Naito S."/>
            <person name="Nakashima M."/>
            <person name="Nakama Y."/>
            <person name="Nakamichi Y."/>
            <person name="Nakamura M."/>
            <person name="Meguro A."/>
            <person name="Negishi M."/>
            <person name="Ohta I."/>
            <person name="Ohta T."/>
            <person name="Okamoto M."/>
            <person name="Ono N."/>
            <person name="Saji S."/>
            <person name="Sakaguchi M."/>
            <person name="Sakai K."/>
            <person name="Shibata M."/>
            <person name="Shimokawa T."/>
            <person name="Song J."/>
            <person name="Takazaki Y."/>
            <person name="Terasawa K."/>
            <person name="Tsugane M."/>
            <person name="Tsuji K."/>
            <person name="Ueda S."/>
            <person name="Waki K."/>
            <person name="Yamagata H."/>
            <person name="Yamamoto M."/>
            <person name="Yamamoto S."/>
            <person name="Yamane H."/>
            <person name="Yoshiki S."/>
            <person name="Yoshihara R."/>
            <person name="Yukawa K."/>
            <person name="Zhong H."/>
            <person name="Yano M."/>
            <person name="Yuan Q."/>
            <person name="Ouyang S."/>
            <person name="Liu J."/>
            <person name="Jones K.M."/>
            <person name="Gansberger K."/>
            <person name="Moffat K."/>
            <person name="Hill J."/>
            <person name="Bera J."/>
            <person name="Fadrosh D."/>
            <person name="Jin S."/>
            <person name="Johri S."/>
            <person name="Kim M."/>
            <person name="Overton L."/>
            <person name="Reardon M."/>
            <person name="Tsitrin T."/>
            <person name="Vuong H."/>
            <person name="Weaver B."/>
            <person name="Ciecko A."/>
            <person name="Tallon L."/>
            <person name="Jackson J."/>
            <person name="Pai G."/>
            <person name="Aken S.V."/>
            <person name="Utterback T."/>
            <person name="Reidmuller S."/>
            <person name="Feldblyum T."/>
            <person name="Hsiao J."/>
            <person name="Zismann V."/>
            <person name="Iobst S."/>
            <person name="de Vazeille A.R."/>
            <person name="Buell C.R."/>
            <person name="Ying K."/>
            <person name="Li Y."/>
            <person name="Lu T."/>
            <person name="Huang Y."/>
            <person name="Zhao Q."/>
            <person name="Feng Q."/>
            <person name="Zhang L."/>
            <person name="Zhu J."/>
            <person name="Weng Q."/>
            <person name="Mu J."/>
            <person name="Lu Y."/>
            <person name="Fan D."/>
            <person name="Liu Y."/>
            <person name="Guan J."/>
            <person name="Zhang Y."/>
            <person name="Yu S."/>
            <person name="Liu X."/>
            <person name="Zhang Y."/>
            <person name="Hong G."/>
            <person name="Han B."/>
            <person name="Choisne N."/>
            <person name="Demange N."/>
            <person name="Orjeda G."/>
            <person name="Samain S."/>
            <person name="Cattolico L."/>
            <person name="Pelletier E."/>
            <person name="Couloux A."/>
            <person name="Segurens B."/>
            <person name="Wincker P."/>
            <person name="D'Hont A."/>
            <person name="Scarpelli C."/>
            <person name="Weissenbach J."/>
            <person name="Salanoubat M."/>
            <person name="Quetier F."/>
            <person name="Yu Y."/>
            <person name="Kim H.R."/>
            <person name="Rambo T."/>
            <person name="Currie J."/>
            <person name="Collura K."/>
            <person name="Luo M."/>
            <person name="Yang T."/>
            <person name="Ammiraju J.S.S."/>
            <person name="Engler F."/>
            <person name="Soderlund C."/>
            <person name="Wing R.A."/>
            <person name="Palmer L.E."/>
            <person name="de la Bastide M."/>
            <person name="Spiegel L."/>
            <person name="Nascimento L."/>
            <person name="Zutavern T."/>
            <person name="O'Shaughnessy A."/>
            <person name="Dike S."/>
            <person name="Dedhia N."/>
            <person name="Preston R."/>
            <person name="Balija V."/>
            <person name="McCombie W.R."/>
            <person name="Chow T."/>
            <person name="Chen H."/>
            <person name="Chung M."/>
            <person name="Chen C."/>
            <person name="Shaw J."/>
            <person name="Wu H."/>
            <person name="Hsiao K."/>
            <person name="Chao Y."/>
            <person name="Chu M."/>
            <person name="Cheng C."/>
            <person name="Hour A."/>
            <person name="Lee P."/>
            <person name="Lin S."/>
            <person name="Lin Y."/>
            <person name="Liou J."/>
            <person name="Liu S."/>
            <person name="Hsing Y."/>
            <person name="Raghuvanshi S."/>
            <person name="Mohanty A."/>
            <person name="Bharti A.K."/>
            <person name="Gaur A."/>
            <person name="Gupta V."/>
            <person name="Kumar D."/>
            <person name="Ravi V."/>
            <person name="Vij S."/>
            <person name="Kapur A."/>
            <person name="Khurana P."/>
            <person name="Khurana P."/>
            <person name="Khurana J.P."/>
            <person name="Tyagi A.K."/>
            <person name="Gaikwad K."/>
            <person name="Singh A."/>
            <person name="Dalal V."/>
            <person name="Srivastava S."/>
            <person name="Dixit A."/>
            <person name="Pal A.K."/>
            <person name="Ghazi I.A."/>
            <person name="Yadav M."/>
            <person name="Pandit A."/>
            <person name="Bhargava A."/>
            <person name="Sureshbabu K."/>
            <person name="Batra K."/>
            <person name="Sharma T.R."/>
            <person name="Mohapatra T."/>
            <person name="Singh N.K."/>
            <person name="Messing J."/>
            <person name="Nelson A.B."/>
            <person name="Fuks G."/>
            <person name="Kavchok S."/>
            <person name="Keizer G."/>
            <person name="Linton E."/>
            <person name="Llaca V."/>
            <person name="Song R."/>
            <person name="Tanyolac B."/>
            <person name="Young S."/>
            <person name="Ho-Il K."/>
            <person name="Hahn J.H."/>
            <person name="Sangsakoo G."/>
            <person name="Vanavichit A."/>
            <person name="de Mattos Luiz.A.T."/>
            <person name="Zimmer P.D."/>
            <person name="Malone G."/>
            <person name="Dellagostin O."/>
            <person name="de Oliveira A.C."/>
            <person name="Bevan M."/>
            <person name="Bancroft I."/>
            <person name="Minx P."/>
            <person name="Cordum H."/>
            <person name="Wilson R."/>
            <person name="Cheng Z."/>
            <person name="Jin W."/>
            <person name="Jiang J."/>
            <person name="Leong S.A."/>
            <person name="Iwama H."/>
            <person name="Gojobori T."/>
            <person name="Itoh T."/>
            <person name="Niimura Y."/>
            <person name="Fujii Y."/>
            <person name="Habara T."/>
            <person name="Sakai H."/>
            <person name="Sato Y."/>
            <person name="Wilson G."/>
            <person name="Kumar K."/>
            <person name="McCouch S."/>
            <person name="Juretic N."/>
            <person name="Hoen D."/>
            <person name="Wright S."/>
            <person name="Bruskiewich R."/>
            <person name="Bureau T."/>
            <person name="Miyao A."/>
            <person name="Hirochika H."/>
            <person name="Nishikawa T."/>
            <person name="Kadowaki K."/>
            <person name="Sugiura M."/>
            <person name="Burr B."/>
            <person name="Sasaki T."/>
        </authorList>
    </citation>
    <scope>NUCLEOTIDE SEQUENCE [LARGE SCALE GENOMIC DNA]</scope>
    <source>
        <strain evidence="3">cv. Nipponbare</strain>
    </source>
</reference>
<feature type="region of interest" description="Disordered" evidence="1">
    <location>
        <begin position="121"/>
        <end position="142"/>
    </location>
</feature>
<dbReference type="EMBL" id="AP014961">
    <property type="protein sequence ID" value="BAS95333.1"/>
    <property type="molecule type" value="Genomic_DNA"/>
</dbReference>
<feature type="non-terminal residue" evidence="2">
    <location>
        <position position="1"/>
    </location>
</feature>
<dbReference type="InParanoid" id="A0A0P0WQG7"/>
<keyword evidence="3" id="KW-1185">Reference proteome</keyword>
<dbReference type="PaxDb" id="39947-A0A0P0WQG7"/>
<evidence type="ECO:0000313" key="2">
    <source>
        <dbReference type="EMBL" id="BAS95333.1"/>
    </source>
</evidence>
<dbReference type="Gramene" id="Os05t0562350-00">
    <property type="protein sequence ID" value="Os05t0562350-00"/>
    <property type="gene ID" value="Os05g0562350"/>
</dbReference>
<feature type="region of interest" description="Disordered" evidence="1">
    <location>
        <begin position="42"/>
        <end position="104"/>
    </location>
</feature>
<proteinExistence type="predicted"/>
<evidence type="ECO:0000313" key="3">
    <source>
        <dbReference type="Proteomes" id="UP000059680"/>
    </source>
</evidence>
<protein>
    <submittedName>
        <fullName evidence="2">Os05g0562350 protein</fullName>
    </submittedName>
</protein>
<dbReference type="Proteomes" id="UP000059680">
    <property type="component" value="Chromosome 5"/>
</dbReference>
<name>A0A0P0WQG7_ORYSJ</name>
<accession>A0A0P0WQG7</accession>
<gene>
    <name evidence="2" type="ordered locus">Os05g0562350</name>
    <name evidence="2" type="ORF">OSNPB_050562350</name>
</gene>
<reference evidence="2 3" key="3">
    <citation type="journal article" date="2013" name="Rice">
        <title>Improvement of the Oryza sativa Nipponbare reference genome using next generation sequence and optical map data.</title>
        <authorList>
            <person name="Kawahara Y."/>
            <person name="de la Bastide M."/>
            <person name="Hamilton J.P."/>
            <person name="Kanamori H."/>
            <person name="McCombie W.R."/>
            <person name="Ouyang S."/>
            <person name="Schwartz D.C."/>
            <person name="Tanaka T."/>
            <person name="Wu J."/>
            <person name="Zhou S."/>
            <person name="Childs K.L."/>
            <person name="Davidson R.M."/>
            <person name="Lin H."/>
            <person name="Quesada-Ocampo L."/>
            <person name="Vaillancourt B."/>
            <person name="Sakai H."/>
            <person name="Lee S.S."/>
            <person name="Kim J."/>
            <person name="Numa H."/>
            <person name="Itoh T."/>
            <person name="Buell C.R."/>
            <person name="Matsumoto T."/>
        </authorList>
    </citation>
    <scope>NUCLEOTIDE SEQUENCE [LARGE SCALE GENOMIC DNA]</scope>
    <source>
        <strain evidence="3">cv. Nipponbare</strain>
    </source>
</reference>
<evidence type="ECO:0000256" key="1">
    <source>
        <dbReference type="SAM" id="MobiDB-lite"/>
    </source>
</evidence>
<feature type="compositionally biased region" description="Polar residues" evidence="1">
    <location>
        <begin position="191"/>
        <end position="201"/>
    </location>
</feature>
<reference evidence="2 3" key="2">
    <citation type="journal article" date="2013" name="Plant Cell Physiol.">
        <title>Rice Annotation Project Database (RAP-DB): an integrative and interactive database for rice genomics.</title>
        <authorList>
            <person name="Sakai H."/>
            <person name="Lee S.S."/>
            <person name="Tanaka T."/>
            <person name="Numa H."/>
            <person name="Kim J."/>
            <person name="Kawahara Y."/>
            <person name="Wakimoto H."/>
            <person name="Yang C.C."/>
            <person name="Iwamoto M."/>
            <person name="Abe T."/>
            <person name="Yamada Y."/>
            <person name="Muto A."/>
            <person name="Inokuchi H."/>
            <person name="Ikemura T."/>
            <person name="Matsumoto T."/>
            <person name="Sasaki T."/>
            <person name="Itoh T."/>
        </authorList>
    </citation>
    <scope>NUCLEOTIDE SEQUENCE [LARGE SCALE GENOMIC DNA]</scope>
    <source>
        <strain evidence="3">cv. Nipponbare</strain>
    </source>
</reference>
<dbReference type="FunCoup" id="A0A0P0WQG7">
    <property type="interactions" value="331"/>
</dbReference>
<feature type="region of interest" description="Disordered" evidence="1">
    <location>
        <begin position="191"/>
        <end position="213"/>
    </location>
</feature>
<feature type="compositionally biased region" description="Low complexity" evidence="1">
    <location>
        <begin position="86"/>
        <end position="95"/>
    </location>
</feature>
<organism evidence="2 3">
    <name type="scientific">Oryza sativa subsp. japonica</name>
    <name type="common">Rice</name>
    <dbReference type="NCBI Taxonomy" id="39947"/>
    <lineage>
        <taxon>Eukaryota</taxon>
        <taxon>Viridiplantae</taxon>
        <taxon>Streptophyta</taxon>
        <taxon>Embryophyta</taxon>
        <taxon>Tracheophyta</taxon>
        <taxon>Spermatophyta</taxon>
        <taxon>Magnoliopsida</taxon>
        <taxon>Liliopsida</taxon>
        <taxon>Poales</taxon>
        <taxon>Poaceae</taxon>
        <taxon>BOP clade</taxon>
        <taxon>Oryzoideae</taxon>
        <taxon>Oryzeae</taxon>
        <taxon>Oryzinae</taxon>
        <taxon>Oryza</taxon>
        <taxon>Oryza sativa</taxon>
    </lineage>
</organism>
<dbReference type="AlphaFoldDB" id="A0A0P0WQG7"/>